<name>B3CB80_9BACE</name>
<accession>B3CB80</accession>
<dbReference type="EMBL" id="ABJL02000008">
    <property type="protein sequence ID" value="EDV04332.1"/>
    <property type="molecule type" value="Genomic_DNA"/>
</dbReference>
<dbReference type="STRING" id="471870.BACINT_03466"/>
<sequence length="46" mass="5549">MFFYFQYLYLYDVIGNGKAMEELYAGHIYTSFKCTSDFIYLKNVIK</sequence>
<comment type="caution">
    <text evidence="1">The sequence shown here is derived from an EMBL/GenBank/DDBJ whole genome shotgun (WGS) entry which is preliminary data.</text>
</comment>
<organism evidence="1 2">
    <name type="scientific">Bacteroides intestinalis DSM 17393</name>
    <dbReference type="NCBI Taxonomy" id="471870"/>
    <lineage>
        <taxon>Bacteria</taxon>
        <taxon>Pseudomonadati</taxon>
        <taxon>Bacteroidota</taxon>
        <taxon>Bacteroidia</taxon>
        <taxon>Bacteroidales</taxon>
        <taxon>Bacteroidaceae</taxon>
        <taxon>Bacteroides</taxon>
    </lineage>
</organism>
<reference evidence="1 2" key="1">
    <citation type="submission" date="2008-04" db="EMBL/GenBank/DDBJ databases">
        <title>Draft genome sequence of Bacteroides intestinalis (DSM 17393).</title>
        <authorList>
            <person name="Sudarsanam P."/>
            <person name="Ley R."/>
            <person name="Guruge J."/>
            <person name="Turnbaugh P.J."/>
            <person name="Mahowald M."/>
            <person name="Liep D."/>
            <person name="Gordon J."/>
        </authorList>
    </citation>
    <scope>NUCLEOTIDE SEQUENCE [LARGE SCALE GENOMIC DNA]</scope>
    <source>
        <strain evidence="1 2">DSM 17393</strain>
    </source>
</reference>
<proteinExistence type="predicted"/>
<evidence type="ECO:0000313" key="1">
    <source>
        <dbReference type="EMBL" id="EDV04332.1"/>
    </source>
</evidence>
<evidence type="ECO:0000313" key="2">
    <source>
        <dbReference type="Proteomes" id="UP000004596"/>
    </source>
</evidence>
<dbReference type="Proteomes" id="UP000004596">
    <property type="component" value="Unassembled WGS sequence"/>
</dbReference>
<dbReference type="AlphaFoldDB" id="B3CB80"/>
<protein>
    <submittedName>
        <fullName evidence="1">Uncharacterized protein</fullName>
    </submittedName>
</protein>
<reference evidence="1 2" key="2">
    <citation type="submission" date="2008-04" db="EMBL/GenBank/DDBJ databases">
        <authorList>
            <person name="Fulton L."/>
            <person name="Clifton S."/>
            <person name="Fulton B."/>
            <person name="Xu J."/>
            <person name="Minx P."/>
            <person name="Pepin K.H."/>
            <person name="Johnson M."/>
            <person name="Thiruvilangam P."/>
            <person name="Bhonagiri V."/>
            <person name="Nash W.E."/>
            <person name="Mardis E.R."/>
            <person name="Wilson R.K."/>
        </authorList>
    </citation>
    <scope>NUCLEOTIDE SEQUENCE [LARGE SCALE GENOMIC DNA]</scope>
    <source>
        <strain evidence="1 2">DSM 17393</strain>
    </source>
</reference>
<gene>
    <name evidence="1" type="ORF">BACINT_03466</name>
</gene>